<dbReference type="PANTHER" id="PTHR44444">
    <property type="entry name" value="PROTEIN SEL-1 HOMOLOG 3"/>
    <property type="match status" value="1"/>
</dbReference>
<gene>
    <name evidence="3" type="ORF">G4P62_006124</name>
</gene>
<accession>A0A9D2YE95</accession>
<keyword evidence="1" id="KW-0812">Transmembrane</keyword>
<evidence type="ECO:0000256" key="2">
    <source>
        <dbReference type="SAM" id="SignalP"/>
    </source>
</evidence>
<proteinExistence type="predicted"/>
<dbReference type="Pfam" id="PF08238">
    <property type="entry name" value="Sel1"/>
    <property type="match status" value="7"/>
</dbReference>
<organism evidence="3 4">
    <name type="scientific">Nothobranchius furzeri</name>
    <name type="common">Turquoise killifish</name>
    <dbReference type="NCBI Taxonomy" id="105023"/>
    <lineage>
        <taxon>Eukaryota</taxon>
        <taxon>Metazoa</taxon>
        <taxon>Chordata</taxon>
        <taxon>Craniata</taxon>
        <taxon>Vertebrata</taxon>
        <taxon>Euteleostomi</taxon>
        <taxon>Actinopterygii</taxon>
        <taxon>Neopterygii</taxon>
        <taxon>Teleostei</taxon>
        <taxon>Neoteleostei</taxon>
        <taxon>Acanthomorphata</taxon>
        <taxon>Ovalentaria</taxon>
        <taxon>Atherinomorphae</taxon>
        <taxon>Cyprinodontiformes</taxon>
        <taxon>Nothobranchiidae</taxon>
        <taxon>Nothobranchius</taxon>
    </lineage>
</organism>
<sequence>MKTLRNMHFPSGFQFFCLSCLSLQIVWCSDQVLLLNPPEETLPVHLLNILYSCHAPSTVLLDLVVTSETGTVSKFLLGEWSCVPSDPVIKTVRLTLPDWLVYQADGVVPDSHWVLSCILRASLRYDGFGDAEQLVTARDVALLQPKPFFSRPIKRHQLCFAWSEQMLQLTQRFLHKCCPLEQETIDLLPTIFASTGETFGITKTLNPYKNEVLENLRLKAITSPWFTISMWLFVTRHCKGRLCGVLHHIDPHNSYATPSLFLTHSGQLHVQISGPHQESSAFLSTFAMPLNNWCQLSLTLQGRTVTVSMMCIGDKKRTAVSTDHVLRHAAMFDDTEGYFVIGGGKYVQGVEGFFGPVTFYRNRASPHSLSEVIIPDVIKSVNLTGWLQTCQDFAFEMIVKISSFSLEAKQEEESETSFDAFHEWIVKERLASGLQCEETSSHRRLVVKLAKLLVFKHGGRRVSLPALGRALYSFSLNKLGRAKDISVFSKILPLLLQAGCLADNRALHVSSVLYSSGLGVQKQPIRAWRLALLAAQRDDRLALLHLGHLHHWGGHGFPSDPDLAYAYYANIAKQTTLDRQNPTPQQTFVEAVHLNDDETLNLQTNENHHIFQWLKLQARRGAAEAEQAVARMLYWGQKGLSPNIPEAVKHYRRGAEQLKDPVSMYDYGIVLLQGHGVQKDVQKGVWFLKKAMEQSFVPAFNALAWYYEQYEQNYQQAVQLWEKADFLESPDAAFNLGVMYSQGLYPEKPANQYVAYKYYYKSAIRGHIQGGVFLADIWTTGIPGFVERRPSEAVLWAKWAAEHNGYLGSVLRRALDSYFRNDMFSSLLLYMVAAESGYAPAQFNVAYLCEQNPGSFLSPASAAHCMWRYYNLTIQSQDPETHAFIKMGDLLYEGLGGRQKDLLSSAQMYKLAALRNNPQGWYNLGLLAEENYKLPLSVLSELGLSELFFAEKNLLLNALYSRCRDSNNTDSFVPCSLALFSVFLQPYGKDYGAAIKVFTAVAVVAAPAILVLVLGALRRRILSYNS</sequence>
<dbReference type="EMBL" id="JAAVVJ010000007">
    <property type="protein sequence ID" value="KAF7218462.1"/>
    <property type="molecule type" value="Genomic_DNA"/>
</dbReference>
<dbReference type="Gene3D" id="1.25.40.10">
    <property type="entry name" value="Tetratricopeptide repeat domain"/>
    <property type="match status" value="2"/>
</dbReference>
<dbReference type="AlphaFoldDB" id="A0A9D2YE95"/>
<dbReference type="InterPro" id="IPR011990">
    <property type="entry name" value="TPR-like_helical_dom_sf"/>
</dbReference>
<dbReference type="InterPro" id="IPR006597">
    <property type="entry name" value="Sel1-like"/>
</dbReference>
<dbReference type="KEGG" id="nfu:107380020"/>
<dbReference type="SMART" id="SM00671">
    <property type="entry name" value="SEL1"/>
    <property type="match status" value="7"/>
</dbReference>
<comment type="caution">
    <text evidence="3">The sequence shown here is derived from an EMBL/GenBank/DDBJ whole genome shotgun (WGS) entry which is preliminary data.</text>
</comment>
<evidence type="ECO:0000313" key="4">
    <source>
        <dbReference type="Proteomes" id="UP000822369"/>
    </source>
</evidence>
<dbReference type="InterPro" id="IPR013320">
    <property type="entry name" value="ConA-like_dom_sf"/>
</dbReference>
<feature type="transmembrane region" description="Helical" evidence="1">
    <location>
        <begin position="997"/>
        <end position="1017"/>
    </location>
</feature>
<keyword evidence="1" id="KW-1133">Transmembrane helix</keyword>
<dbReference type="PANTHER" id="PTHR44444:SF4">
    <property type="entry name" value="PROTEIN SEL-1 HOMOLOG 3 ISOFORM X1"/>
    <property type="match status" value="1"/>
</dbReference>
<evidence type="ECO:0000313" key="3">
    <source>
        <dbReference type="EMBL" id="KAF7218462.1"/>
    </source>
</evidence>
<protein>
    <submittedName>
        <fullName evidence="3">Protein sel-1-like protein 3-like</fullName>
    </submittedName>
</protein>
<feature type="signal peptide" evidence="2">
    <location>
        <begin position="1"/>
        <end position="28"/>
    </location>
</feature>
<evidence type="ECO:0000256" key="1">
    <source>
        <dbReference type="SAM" id="Phobius"/>
    </source>
</evidence>
<keyword evidence="2" id="KW-0732">Signal</keyword>
<feature type="chain" id="PRO_5039481651" evidence="2">
    <location>
        <begin position="29"/>
        <end position="1026"/>
    </location>
</feature>
<dbReference type="OMA" id="PTPQQTF"/>
<dbReference type="InterPro" id="IPR042756">
    <property type="entry name" value="Sel-1L3"/>
</dbReference>
<name>A0A9D2YE95_NOTFU</name>
<keyword evidence="1" id="KW-0472">Membrane</keyword>
<reference evidence="3" key="1">
    <citation type="submission" date="2020-03" db="EMBL/GenBank/DDBJ databases">
        <title>Intra-Species Differences in Population Size shape Life History and Genome Evolution.</title>
        <authorList>
            <person name="Willemsen D."/>
            <person name="Cui R."/>
            <person name="Valenzano D.R."/>
        </authorList>
    </citation>
    <scope>NUCLEOTIDE SEQUENCE</scope>
    <source>
        <strain evidence="3">GRZ</strain>
        <tissue evidence="3">Whole</tissue>
    </source>
</reference>
<dbReference type="SUPFAM" id="SSF81901">
    <property type="entry name" value="HCP-like"/>
    <property type="match status" value="3"/>
</dbReference>
<dbReference type="Proteomes" id="UP000822369">
    <property type="component" value="Chromosome 7"/>
</dbReference>
<dbReference type="OrthoDB" id="272077at2759"/>
<dbReference type="SUPFAM" id="SSF49899">
    <property type="entry name" value="Concanavalin A-like lectins/glucanases"/>
    <property type="match status" value="1"/>
</dbReference>